<evidence type="ECO:0000313" key="3">
    <source>
        <dbReference type="Proteomes" id="UP000011083"/>
    </source>
</evidence>
<gene>
    <name evidence="2" type="ORF">ACA1_076560</name>
</gene>
<reference evidence="2 3" key="1">
    <citation type="journal article" date="2013" name="Genome Biol.">
        <title>Genome of Acanthamoeba castellanii highlights extensive lateral gene transfer and early evolution of tyrosine kinase signaling.</title>
        <authorList>
            <person name="Clarke M."/>
            <person name="Lohan A.J."/>
            <person name="Liu B."/>
            <person name="Lagkouvardos I."/>
            <person name="Roy S."/>
            <person name="Zafar N."/>
            <person name="Bertelli C."/>
            <person name="Schilde C."/>
            <person name="Kianianmomeni A."/>
            <person name="Burglin T.R."/>
            <person name="Frech C."/>
            <person name="Turcotte B."/>
            <person name="Kopec K.O."/>
            <person name="Synnott J.M."/>
            <person name="Choo C."/>
            <person name="Paponov I."/>
            <person name="Finkler A."/>
            <person name="Soon Heng Tan C."/>
            <person name="Hutchins A.P."/>
            <person name="Weinmeier T."/>
            <person name="Rattei T."/>
            <person name="Chu J.S."/>
            <person name="Gimenez G."/>
            <person name="Irimia M."/>
            <person name="Rigden D.J."/>
            <person name="Fitzpatrick D.A."/>
            <person name="Lorenzo-Morales J."/>
            <person name="Bateman A."/>
            <person name="Chiu C.H."/>
            <person name="Tang P."/>
            <person name="Hegemann P."/>
            <person name="Fromm H."/>
            <person name="Raoult D."/>
            <person name="Greub G."/>
            <person name="Miranda-Saavedra D."/>
            <person name="Chen N."/>
            <person name="Nash P."/>
            <person name="Ginger M.L."/>
            <person name="Horn M."/>
            <person name="Schaap P."/>
            <person name="Caler L."/>
            <person name="Loftus B."/>
        </authorList>
    </citation>
    <scope>NUCLEOTIDE SEQUENCE [LARGE SCALE GENOMIC DNA]</scope>
    <source>
        <strain evidence="2 3">Neff</strain>
    </source>
</reference>
<evidence type="ECO:0000256" key="1">
    <source>
        <dbReference type="SAM" id="SignalP"/>
    </source>
</evidence>
<dbReference type="GeneID" id="14914339"/>
<keyword evidence="1" id="KW-0732">Signal</keyword>
<sequence length="167" mass="17937">MHTLTVLLLLAMLATLATSQGSPLYFGTTMFTFHMASSPLANCICNISVTASPLNCNISNSDLTSWTLTGPTITPSNEALSPTTPTTLNPYGSGSLTQYYLDQNTILCNGAPILGWLTFVKTSGYYSNSIFSSNQFTILNVHNGKFSLTGSPYLDDTVDVQVQGWTT</sequence>
<evidence type="ECO:0000313" key="2">
    <source>
        <dbReference type="EMBL" id="ELR13803.1"/>
    </source>
</evidence>
<accession>L8GM29</accession>
<dbReference type="RefSeq" id="XP_004335816.1">
    <property type="nucleotide sequence ID" value="XM_004335768.1"/>
</dbReference>
<protein>
    <submittedName>
        <fullName evidence="2">Uncharacterized protein</fullName>
    </submittedName>
</protein>
<feature type="chain" id="PRO_5003989640" evidence="1">
    <location>
        <begin position="20"/>
        <end position="167"/>
    </location>
</feature>
<dbReference type="EMBL" id="KB008074">
    <property type="protein sequence ID" value="ELR13803.1"/>
    <property type="molecule type" value="Genomic_DNA"/>
</dbReference>
<keyword evidence="3" id="KW-1185">Reference proteome</keyword>
<name>L8GM29_ACACF</name>
<organism evidence="2 3">
    <name type="scientific">Acanthamoeba castellanii (strain ATCC 30010 / Neff)</name>
    <dbReference type="NCBI Taxonomy" id="1257118"/>
    <lineage>
        <taxon>Eukaryota</taxon>
        <taxon>Amoebozoa</taxon>
        <taxon>Discosea</taxon>
        <taxon>Longamoebia</taxon>
        <taxon>Centramoebida</taxon>
        <taxon>Acanthamoebidae</taxon>
        <taxon>Acanthamoeba</taxon>
    </lineage>
</organism>
<feature type="signal peptide" evidence="1">
    <location>
        <begin position="1"/>
        <end position="19"/>
    </location>
</feature>
<dbReference type="VEuPathDB" id="AmoebaDB:ACA1_076560"/>
<proteinExistence type="predicted"/>
<dbReference type="Proteomes" id="UP000011083">
    <property type="component" value="Unassembled WGS sequence"/>
</dbReference>
<dbReference type="AlphaFoldDB" id="L8GM29"/>
<dbReference type="KEGG" id="acan:ACA1_076560"/>